<dbReference type="AlphaFoldDB" id="A0A5C7ELU6"/>
<dbReference type="PANTHER" id="PTHR43429">
    <property type="entry name" value="PYRIDINE NUCLEOTIDE-DISULFIDE OXIDOREDUCTASE DOMAIN-CONTAINING"/>
    <property type="match status" value="1"/>
</dbReference>
<comment type="similarity">
    <text evidence="2">Belongs to the FAD-dependent oxidoreductase family.</text>
</comment>
<dbReference type="InParanoid" id="A0A5C7ELU6"/>
<dbReference type="PRINTS" id="PR00368">
    <property type="entry name" value="FADPNR"/>
</dbReference>
<keyword evidence="3" id="KW-0285">Flavoprotein</keyword>
<accession>A0A5C7ELU6</accession>
<dbReference type="InterPro" id="IPR050260">
    <property type="entry name" value="FAD-bd_OxRdtase"/>
</dbReference>
<dbReference type="InterPro" id="IPR036188">
    <property type="entry name" value="FAD/NAD-bd_sf"/>
</dbReference>
<reference evidence="6 7" key="1">
    <citation type="submission" date="2019-08" db="EMBL/GenBank/DDBJ databases">
        <title>Pelomicrobium methylotrophicum gen. nov., sp. nov. a moderately thermophilic, facultatively anaerobic, lithoautotrophic and methylotrophic bacterium isolated from a terrestrial mud volcano.</title>
        <authorList>
            <person name="Slobodkina G.B."/>
            <person name="Merkel A.Y."/>
            <person name="Slobodkin A.I."/>
        </authorList>
    </citation>
    <scope>NUCLEOTIDE SEQUENCE [LARGE SCALE GENOMIC DNA]</scope>
    <source>
        <strain evidence="6 7">SM250</strain>
    </source>
</reference>
<dbReference type="SUPFAM" id="SSF51905">
    <property type="entry name" value="FAD/NAD(P)-binding domain"/>
    <property type="match status" value="1"/>
</dbReference>
<evidence type="ECO:0000313" key="6">
    <source>
        <dbReference type="EMBL" id="TXF12553.1"/>
    </source>
</evidence>
<keyword evidence="7" id="KW-1185">Reference proteome</keyword>
<dbReference type="EMBL" id="VPFL01000005">
    <property type="protein sequence ID" value="TXF12553.1"/>
    <property type="molecule type" value="Genomic_DNA"/>
</dbReference>
<name>A0A5C7ELU6_9PROT</name>
<dbReference type="InterPro" id="IPR023753">
    <property type="entry name" value="FAD/NAD-binding_dom"/>
</dbReference>
<comment type="caution">
    <text evidence="6">The sequence shown here is derived from an EMBL/GenBank/DDBJ whole genome shotgun (WGS) entry which is preliminary data.</text>
</comment>
<dbReference type="FunCoup" id="A0A5C7ELU6">
    <property type="interactions" value="271"/>
</dbReference>
<dbReference type="PANTHER" id="PTHR43429:SF3">
    <property type="entry name" value="NITRITE REDUCTASE [NAD(P)H]"/>
    <property type="match status" value="1"/>
</dbReference>
<evidence type="ECO:0000313" key="7">
    <source>
        <dbReference type="Proteomes" id="UP000321201"/>
    </source>
</evidence>
<dbReference type="RefSeq" id="WP_147799045.1">
    <property type="nucleotide sequence ID" value="NZ_VPFL01000005.1"/>
</dbReference>
<proteinExistence type="inferred from homology"/>
<dbReference type="OrthoDB" id="5288511at2"/>
<evidence type="ECO:0000256" key="1">
    <source>
        <dbReference type="ARBA" id="ARBA00001974"/>
    </source>
</evidence>
<protein>
    <submittedName>
        <fullName evidence="6">NAD(P)/FAD-dependent oxidoreductase</fullName>
    </submittedName>
</protein>
<evidence type="ECO:0000256" key="2">
    <source>
        <dbReference type="ARBA" id="ARBA00006442"/>
    </source>
</evidence>
<keyword evidence="4" id="KW-0274">FAD</keyword>
<evidence type="ECO:0000256" key="3">
    <source>
        <dbReference type="ARBA" id="ARBA00022630"/>
    </source>
</evidence>
<organism evidence="6 7">
    <name type="scientific">Pelomicrobium methylotrophicum</name>
    <dbReference type="NCBI Taxonomy" id="2602750"/>
    <lineage>
        <taxon>Bacteria</taxon>
        <taxon>Pseudomonadati</taxon>
        <taxon>Pseudomonadota</taxon>
        <taxon>Hydrogenophilia</taxon>
        <taxon>Hydrogenophilia incertae sedis</taxon>
        <taxon>Pelomicrobium</taxon>
    </lineage>
</organism>
<dbReference type="Gene3D" id="3.50.50.60">
    <property type="entry name" value="FAD/NAD(P)-binding domain"/>
    <property type="match status" value="2"/>
</dbReference>
<dbReference type="Proteomes" id="UP000321201">
    <property type="component" value="Unassembled WGS sequence"/>
</dbReference>
<evidence type="ECO:0000256" key="4">
    <source>
        <dbReference type="ARBA" id="ARBA00022827"/>
    </source>
</evidence>
<dbReference type="GO" id="GO:0016491">
    <property type="term" value="F:oxidoreductase activity"/>
    <property type="evidence" value="ECO:0007669"/>
    <property type="project" value="InterPro"/>
</dbReference>
<dbReference type="Pfam" id="PF07992">
    <property type="entry name" value="Pyr_redox_2"/>
    <property type="match status" value="1"/>
</dbReference>
<sequence>MKHVIVGNGPAGVIAAETLRKEDPASDIVLIGDEPHPPYSRMAIPYLLEGQIDERGTYLRKAPDHFKRLGIELKTARVAAVDTTARRVSLEDGGTLDYDRLLIATGSRPNPPPVPGGDSPGVFPCWTLADARRIMQRAKRGARVVQMGAGFIGCILLDPLVARGVALTLVEMGNRLVPRMMGETAGNLIRRWVERQGIKVYTSTRVERIEAKSGTPTLEVSLSDGSRLEADLVINATGVRPNIEFLEGSGVKTDVGVWVDETMQTSVPGVYAAGDVSQAVEFGTGQRVVNAIQPSAADEARIAALNMAGKRATLSGSLAMNVLDTMGLVATSYGRWMGVPGGEGAELTDAERFHHLRLEFHDDVLVGANCLGLTEHVGVIRGLIQSRTPLGPWKDRLLKDPTRLMEAYLARAQGVAS</sequence>
<comment type="cofactor">
    <cofactor evidence="1">
        <name>FAD</name>
        <dbReference type="ChEBI" id="CHEBI:57692"/>
    </cofactor>
</comment>
<dbReference type="PRINTS" id="PR00411">
    <property type="entry name" value="PNDRDTASEI"/>
</dbReference>
<feature type="domain" description="FAD/NAD(P)-binding" evidence="5">
    <location>
        <begin position="1"/>
        <end position="293"/>
    </location>
</feature>
<evidence type="ECO:0000259" key="5">
    <source>
        <dbReference type="Pfam" id="PF07992"/>
    </source>
</evidence>
<gene>
    <name evidence="6" type="ORF">FR698_04780</name>
</gene>